<dbReference type="Gene3D" id="3.30.420.40">
    <property type="match status" value="2"/>
</dbReference>
<evidence type="ECO:0000313" key="2">
    <source>
        <dbReference type="EMBL" id="ELR20214.1"/>
    </source>
</evidence>
<dbReference type="OrthoDB" id="5132116at2759"/>
<accession>L8H3X8</accession>
<dbReference type="Proteomes" id="UP000011083">
    <property type="component" value="Unassembled WGS sequence"/>
</dbReference>
<dbReference type="AlphaFoldDB" id="L8H3X8"/>
<dbReference type="FunFam" id="3.30.420.40:FF:000050">
    <property type="entry name" value="Actin, alpha skeletal muscle"/>
    <property type="match status" value="1"/>
</dbReference>
<evidence type="ECO:0000313" key="3">
    <source>
        <dbReference type="Proteomes" id="UP000011083"/>
    </source>
</evidence>
<gene>
    <name evidence="2" type="ORF">ACA1_116870</name>
</gene>
<keyword evidence="3" id="KW-1185">Reference proteome</keyword>
<dbReference type="InterPro" id="IPR043129">
    <property type="entry name" value="ATPase_NBD"/>
</dbReference>
<dbReference type="InterPro" id="IPR004000">
    <property type="entry name" value="Actin"/>
</dbReference>
<dbReference type="VEuPathDB" id="AmoebaDB:ACA1_116870"/>
<dbReference type="PANTHER" id="PTHR11937">
    <property type="entry name" value="ACTIN"/>
    <property type="match status" value="1"/>
</dbReference>
<dbReference type="KEGG" id="acan:ACA1_116870"/>
<proteinExistence type="inferred from homology"/>
<dbReference type="EMBL" id="KB007926">
    <property type="protein sequence ID" value="ELR20214.1"/>
    <property type="molecule type" value="Genomic_DNA"/>
</dbReference>
<dbReference type="RefSeq" id="XP_004342324.1">
    <property type="nucleotide sequence ID" value="XM_004342275.1"/>
</dbReference>
<dbReference type="STRING" id="1257118.L8H3X8"/>
<name>L8H3X8_ACACF</name>
<organism evidence="2 3">
    <name type="scientific">Acanthamoeba castellanii (strain ATCC 30010 / Neff)</name>
    <dbReference type="NCBI Taxonomy" id="1257118"/>
    <lineage>
        <taxon>Eukaryota</taxon>
        <taxon>Amoebozoa</taxon>
        <taxon>Discosea</taxon>
        <taxon>Longamoebia</taxon>
        <taxon>Centramoebida</taxon>
        <taxon>Acanthamoebidae</taxon>
        <taxon>Acanthamoeba</taxon>
    </lineage>
</organism>
<sequence length="378" mass="41734">MVVGVAGEDAPSVVMRTLMGRRHSAGMPHLPDAVFGAEALQRRATHRIRYPVERKIITNFGDMEHIWHHLFYQELKVAPEEHPVLLTYAADSPPRNQEKMLQIMFETFNVPAVHLGDQATLALFSAGKTTGVVVDIGASGSLITPVYEGRDITDYLLKILNERGYSFTTTAERMLVDEIKCKLGFCSVDFDAGWTACMKQSATLGSGVIDVNKVEGTQLARLPNELLCRINDVVMQNTYTRCYTLPDGQVITLDAERFRCVEPVFAPCMIGFSATDLTDNLYTSIYRCSSELRKLMWGNVMLSGGSTLFPGMAARLQKRLTDLAPADAGVRVIAPPERKYATWIGGSILGSMPDFASMTVSTAAYAEYGANTLMHMFH</sequence>
<reference evidence="2 3" key="1">
    <citation type="journal article" date="2013" name="Genome Biol.">
        <title>Genome of Acanthamoeba castellanii highlights extensive lateral gene transfer and early evolution of tyrosine kinase signaling.</title>
        <authorList>
            <person name="Clarke M."/>
            <person name="Lohan A.J."/>
            <person name="Liu B."/>
            <person name="Lagkouvardos I."/>
            <person name="Roy S."/>
            <person name="Zafar N."/>
            <person name="Bertelli C."/>
            <person name="Schilde C."/>
            <person name="Kianianmomeni A."/>
            <person name="Burglin T.R."/>
            <person name="Frech C."/>
            <person name="Turcotte B."/>
            <person name="Kopec K.O."/>
            <person name="Synnott J.M."/>
            <person name="Choo C."/>
            <person name="Paponov I."/>
            <person name="Finkler A."/>
            <person name="Soon Heng Tan C."/>
            <person name="Hutchins A.P."/>
            <person name="Weinmeier T."/>
            <person name="Rattei T."/>
            <person name="Chu J.S."/>
            <person name="Gimenez G."/>
            <person name="Irimia M."/>
            <person name="Rigden D.J."/>
            <person name="Fitzpatrick D.A."/>
            <person name="Lorenzo-Morales J."/>
            <person name="Bateman A."/>
            <person name="Chiu C.H."/>
            <person name="Tang P."/>
            <person name="Hegemann P."/>
            <person name="Fromm H."/>
            <person name="Raoult D."/>
            <person name="Greub G."/>
            <person name="Miranda-Saavedra D."/>
            <person name="Chen N."/>
            <person name="Nash P."/>
            <person name="Ginger M.L."/>
            <person name="Horn M."/>
            <person name="Schaap P."/>
            <person name="Caler L."/>
            <person name="Loftus B."/>
        </authorList>
    </citation>
    <scope>NUCLEOTIDE SEQUENCE [LARGE SCALE GENOMIC DNA]</scope>
    <source>
        <strain evidence="2 3">Neff</strain>
    </source>
</reference>
<dbReference type="GeneID" id="14921061"/>
<protein>
    <submittedName>
        <fullName evidence="2">Actin</fullName>
    </submittedName>
</protein>
<dbReference type="SMART" id="SM00268">
    <property type="entry name" value="ACTIN"/>
    <property type="match status" value="1"/>
</dbReference>
<dbReference type="Pfam" id="PF00022">
    <property type="entry name" value="Actin"/>
    <property type="match status" value="1"/>
</dbReference>
<evidence type="ECO:0000256" key="1">
    <source>
        <dbReference type="RuleBase" id="RU000487"/>
    </source>
</evidence>
<comment type="similarity">
    <text evidence="1">Belongs to the actin family.</text>
</comment>
<dbReference type="Gene3D" id="3.90.640.10">
    <property type="entry name" value="Actin, Chain A, domain 4"/>
    <property type="match status" value="1"/>
</dbReference>
<dbReference type="PRINTS" id="PR00190">
    <property type="entry name" value="ACTIN"/>
</dbReference>
<dbReference type="SUPFAM" id="SSF53067">
    <property type="entry name" value="Actin-like ATPase domain"/>
    <property type="match status" value="2"/>
</dbReference>